<reference evidence="1" key="1">
    <citation type="submission" date="2012-03" db="EMBL/GenBank/DDBJ databases">
        <authorList>
            <person name="Durkin A.S."/>
            <person name="McCorrison J."/>
            <person name="Torralba M."/>
            <person name="Gillis M."/>
            <person name="Methe B."/>
            <person name="Sutton G."/>
            <person name="Nelson K.E."/>
        </authorList>
    </citation>
    <scope>NUCLEOTIDE SEQUENCE [LARGE SCALE GENOMIC DNA]</scope>
    <source>
        <strain evidence="1">F0474</strain>
    </source>
</reference>
<evidence type="ECO:0000313" key="1">
    <source>
        <dbReference type="EMBL" id="EID52285.1"/>
    </source>
</evidence>
<dbReference type="AlphaFoldDB" id="I0UWN2"/>
<name>I0UWN2_9MICC</name>
<evidence type="ECO:0000313" key="2">
    <source>
        <dbReference type="Proteomes" id="UP000004863"/>
    </source>
</evidence>
<organism evidence="1 2">
    <name type="scientific">Rothia aeria F0474</name>
    <dbReference type="NCBI Taxonomy" id="1125724"/>
    <lineage>
        <taxon>Bacteria</taxon>
        <taxon>Bacillati</taxon>
        <taxon>Actinomycetota</taxon>
        <taxon>Actinomycetes</taxon>
        <taxon>Micrococcales</taxon>
        <taxon>Micrococcaceae</taxon>
        <taxon>Rothia</taxon>
    </lineage>
</organism>
<protein>
    <submittedName>
        <fullName evidence="1">Uncharacterized protein</fullName>
    </submittedName>
</protein>
<gene>
    <name evidence="1" type="ORF">HMPREF1324_2029</name>
</gene>
<dbReference type="Proteomes" id="UP000004863">
    <property type="component" value="Unassembled WGS sequence"/>
</dbReference>
<comment type="caution">
    <text evidence="1">The sequence shown here is derived from an EMBL/GenBank/DDBJ whole genome shotgun (WGS) entry which is preliminary data.</text>
</comment>
<dbReference type="EMBL" id="AJJQ01000001">
    <property type="protein sequence ID" value="EID52285.1"/>
    <property type="molecule type" value="Genomic_DNA"/>
</dbReference>
<keyword evidence="2" id="KW-1185">Reference proteome</keyword>
<accession>I0UWN2</accession>
<sequence>MESTITQIVFTISPIINALSDTLRTVHTPHAVRPPPRSPTPWLSS</sequence>
<proteinExistence type="predicted"/>